<dbReference type="EMBL" id="CM000839">
    <property type="protein sequence ID" value="KRH55337.1"/>
    <property type="molecule type" value="Genomic_DNA"/>
</dbReference>
<keyword evidence="7" id="KW-1185">Reference proteome</keyword>
<dbReference type="Pfam" id="PF00588">
    <property type="entry name" value="SpoU_methylase"/>
    <property type="match status" value="1"/>
</dbReference>
<dbReference type="PaxDb" id="3847-GLYMA06G38190.1"/>
<evidence type="ECO:0000313" key="7">
    <source>
        <dbReference type="Proteomes" id="UP000008827"/>
    </source>
</evidence>
<feature type="domain" description="tRNA/rRNA methyltransferase SpoU type" evidence="4">
    <location>
        <begin position="23"/>
        <end position="103"/>
    </location>
</feature>
<proteinExistence type="predicted"/>
<dbReference type="STRING" id="3847.I1KDZ1"/>
<name>I1KDZ1_SOYBN</name>
<dbReference type="OrthoDB" id="270651at2759"/>
<reference evidence="5 6" key="1">
    <citation type="journal article" date="2010" name="Nature">
        <title>Genome sequence of the palaeopolyploid soybean.</title>
        <authorList>
            <person name="Schmutz J."/>
            <person name="Cannon S.B."/>
            <person name="Schlueter J."/>
            <person name="Ma J."/>
            <person name="Mitros T."/>
            <person name="Nelson W."/>
            <person name="Hyten D.L."/>
            <person name="Song Q."/>
            <person name="Thelen J.J."/>
            <person name="Cheng J."/>
            <person name="Xu D."/>
            <person name="Hellsten U."/>
            <person name="May G.D."/>
            <person name="Yu Y."/>
            <person name="Sakurai T."/>
            <person name="Umezawa T."/>
            <person name="Bhattacharyya M.K."/>
            <person name="Sandhu D."/>
            <person name="Valliyodan B."/>
            <person name="Lindquist E."/>
            <person name="Peto M."/>
            <person name="Grant D."/>
            <person name="Shu S."/>
            <person name="Goodstein D."/>
            <person name="Barry K."/>
            <person name="Futrell-Griggs M."/>
            <person name="Abernathy B."/>
            <person name="Du J."/>
            <person name="Tian Z."/>
            <person name="Zhu L."/>
            <person name="Gill N."/>
            <person name="Joshi T."/>
            <person name="Libault M."/>
            <person name="Sethuraman A."/>
            <person name="Zhang X.-C."/>
            <person name="Shinozaki K."/>
            <person name="Nguyen H.T."/>
            <person name="Wing R.A."/>
            <person name="Cregan P."/>
            <person name="Specht J."/>
            <person name="Grimwood J."/>
            <person name="Rokhsar D."/>
            <person name="Stacey G."/>
            <person name="Shoemaker R.C."/>
            <person name="Jackson S.A."/>
        </authorList>
    </citation>
    <scope>NUCLEOTIDE SEQUENCE [LARGE SCALE GENOMIC DNA]</scope>
    <source>
        <strain evidence="6">cv. Williams 82</strain>
        <tissue evidence="5">Callus</tissue>
    </source>
</reference>
<dbReference type="GO" id="GO:0006396">
    <property type="term" value="P:RNA processing"/>
    <property type="evidence" value="ECO:0007669"/>
    <property type="project" value="InterPro"/>
</dbReference>
<organism evidence="6">
    <name type="scientific">Glycine max</name>
    <name type="common">Soybean</name>
    <name type="synonym">Glycine hispida</name>
    <dbReference type="NCBI Taxonomy" id="3847"/>
    <lineage>
        <taxon>Eukaryota</taxon>
        <taxon>Viridiplantae</taxon>
        <taxon>Streptophyta</taxon>
        <taxon>Embryophyta</taxon>
        <taxon>Tracheophyta</taxon>
        <taxon>Spermatophyta</taxon>
        <taxon>Magnoliopsida</taxon>
        <taxon>eudicotyledons</taxon>
        <taxon>Gunneridae</taxon>
        <taxon>Pentapetalae</taxon>
        <taxon>rosids</taxon>
        <taxon>fabids</taxon>
        <taxon>Fabales</taxon>
        <taxon>Fabaceae</taxon>
        <taxon>Papilionoideae</taxon>
        <taxon>50 kb inversion clade</taxon>
        <taxon>NPAAA clade</taxon>
        <taxon>indigoferoid/millettioid clade</taxon>
        <taxon>Phaseoleae</taxon>
        <taxon>Glycine</taxon>
        <taxon>Glycine subgen. Soja</taxon>
    </lineage>
</organism>
<dbReference type="PANTHER" id="PTHR43191:SF7">
    <property type="entry name" value="OBP33PEP LIKE PROTEIN"/>
    <property type="match status" value="1"/>
</dbReference>
<dbReference type="GO" id="GO:0032259">
    <property type="term" value="P:methylation"/>
    <property type="evidence" value="ECO:0007669"/>
    <property type="project" value="UniProtKB-KW"/>
</dbReference>
<dbReference type="PANTHER" id="PTHR43191">
    <property type="entry name" value="RRNA METHYLTRANSFERASE 3"/>
    <property type="match status" value="1"/>
</dbReference>
<dbReference type="GO" id="GO:0003723">
    <property type="term" value="F:RNA binding"/>
    <property type="evidence" value="ECO:0007669"/>
    <property type="project" value="InterPro"/>
</dbReference>
<dbReference type="SUPFAM" id="SSF75217">
    <property type="entry name" value="alpha/beta knot"/>
    <property type="match status" value="1"/>
</dbReference>
<evidence type="ECO:0000256" key="3">
    <source>
        <dbReference type="SAM" id="MobiDB-lite"/>
    </source>
</evidence>
<dbReference type="eggNOG" id="KOG0838">
    <property type="taxonomic scope" value="Eukaryota"/>
</dbReference>
<dbReference type="SMR" id="I1KDZ1"/>
<feature type="region of interest" description="Disordered" evidence="3">
    <location>
        <begin position="159"/>
        <end position="181"/>
    </location>
</feature>
<protein>
    <recommendedName>
        <fullName evidence="4">tRNA/rRNA methyltransferase SpoU type domain-containing protein</fullName>
    </recommendedName>
</protein>
<evidence type="ECO:0000313" key="6">
    <source>
        <dbReference type="EnsemblPlants" id="KRH55337"/>
    </source>
</evidence>
<keyword evidence="2" id="KW-0808">Transferase</keyword>
<dbReference type="InterPro" id="IPR001537">
    <property type="entry name" value="SpoU_MeTrfase"/>
</dbReference>
<dbReference type="AlphaFoldDB" id="I1KDZ1"/>
<evidence type="ECO:0000256" key="1">
    <source>
        <dbReference type="ARBA" id="ARBA00022603"/>
    </source>
</evidence>
<dbReference type="InterPro" id="IPR029028">
    <property type="entry name" value="Alpha/beta_knot_MTases"/>
</dbReference>
<dbReference type="EnsemblPlants" id="KRH55337">
    <property type="protein sequence ID" value="KRH55337"/>
    <property type="gene ID" value="GLYMA_06G247300"/>
</dbReference>
<dbReference type="Gramene" id="KRH55337">
    <property type="protein sequence ID" value="KRH55337"/>
    <property type="gene ID" value="GLYMA_06G247300"/>
</dbReference>
<dbReference type="InterPro" id="IPR029026">
    <property type="entry name" value="tRNA_m1G_MTases_N"/>
</dbReference>
<evidence type="ECO:0000256" key="2">
    <source>
        <dbReference type="ARBA" id="ARBA00022679"/>
    </source>
</evidence>
<dbReference type="InParanoid" id="I1KDZ1"/>
<dbReference type="HOGENOM" id="CLU_1491609_0_0_1"/>
<reference evidence="6" key="2">
    <citation type="submission" date="2018-02" db="UniProtKB">
        <authorList>
            <consortium name="EnsemblPlants"/>
        </authorList>
    </citation>
    <scope>IDENTIFICATION</scope>
    <source>
        <strain evidence="6">Williams 82</strain>
    </source>
</reference>
<gene>
    <name evidence="5" type="ORF">GLYMA_06G247300</name>
</gene>
<keyword evidence="1" id="KW-0489">Methyltransferase</keyword>
<accession>I1KDZ1</accession>
<reference evidence="5" key="3">
    <citation type="submission" date="2018-07" db="EMBL/GenBank/DDBJ databases">
        <title>WGS assembly of Glycine max.</title>
        <authorList>
            <person name="Schmutz J."/>
            <person name="Cannon S."/>
            <person name="Schlueter J."/>
            <person name="Ma J."/>
            <person name="Mitros T."/>
            <person name="Nelson W."/>
            <person name="Hyten D."/>
            <person name="Song Q."/>
            <person name="Thelen J."/>
            <person name="Cheng J."/>
            <person name="Xu D."/>
            <person name="Hellsten U."/>
            <person name="May G."/>
            <person name="Yu Y."/>
            <person name="Sakurai T."/>
            <person name="Umezawa T."/>
            <person name="Bhattacharyya M."/>
            <person name="Sandhu D."/>
            <person name="Valliyodan B."/>
            <person name="Lindquist E."/>
            <person name="Peto M."/>
            <person name="Grant D."/>
            <person name="Shu S."/>
            <person name="Goodstein D."/>
            <person name="Barry K."/>
            <person name="Futrell-Griggs M."/>
            <person name="Abernathy B."/>
            <person name="Du J."/>
            <person name="Tian Z."/>
            <person name="Zhu L."/>
            <person name="Gill N."/>
            <person name="Joshi T."/>
            <person name="Libault M."/>
            <person name="Sethuraman A."/>
            <person name="Zhang X."/>
            <person name="Shinozaki K."/>
            <person name="Nguyen H."/>
            <person name="Wing R."/>
            <person name="Cregan P."/>
            <person name="Specht J."/>
            <person name="Grimwood J."/>
            <person name="Rokhsar D."/>
            <person name="Stacey G."/>
            <person name="Shoemaker R."/>
            <person name="Jackson S."/>
        </authorList>
    </citation>
    <scope>NUCLEOTIDE SEQUENCE</scope>
    <source>
        <tissue evidence="5">Callus</tissue>
    </source>
</reference>
<sequence>MKEEESIVVLVEDEDDPSSTLLDLTNACNFLKDKDCDICGIEITNDALPINQHPFNKSTAFLLGNEGTDLSPKEIEICDSFDYILQYGGDTASLNVTIATSIVRMKIGFPITSYGQESRNRVARQRIPHRVWTDEEGVEHVELARTGIIREIRHLPLNKKKGTENQKGGGGTLSSWKHLDS</sequence>
<dbReference type="GO" id="GO:0008173">
    <property type="term" value="F:RNA methyltransferase activity"/>
    <property type="evidence" value="ECO:0007669"/>
    <property type="project" value="InterPro"/>
</dbReference>
<dbReference type="Proteomes" id="UP000008827">
    <property type="component" value="Chromosome 6"/>
</dbReference>
<evidence type="ECO:0000259" key="4">
    <source>
        <dbReference type="Pfam" id="PF00588"/>
    </source>
</evidence>
<dbReference type="Gene3D" id="3.40.1280.10">
    <property type="match status" value="1"/>
</dbReference>
<dbReference type="InterPro" id="IPR051259">
    <property type="entry name" value="rRNA_Methyltransferase"/>
</dbReference>
<evidence type="ECO:0000313" key="5">
    <source>
        <dbReference type="EMBL" id="KRH55337.1"/>
    </source>
</evidence>